<sequence length="310" mass="33479">MINSHLTSFAGLPVAPFVPGGTLPDDPSAVAWRLEIEDFDAEPEVFAALFAAFRAEVPAEAVRAVVIGEWGAAYESAPPLDLLVAAAGEWTGLRHLFLADLVGEQCEISWITHDDITGLLRAYPALETFWVRGGNELRLAPLRHDGLRELGFQTGGLPATVSRAVAASDLPALRRLDLWLGQQQYQGDTTGKDLAELLAGDRVPELRHLAICNSEFADDIARAVATAPVVARLEVLDLSKGVLTDTGGEALLAGQPLTHLRRLDLSHHFLSEQCADRLVAALPGVEVDIADPQEVHVYGDREYRFTAVGE</sequence>
<gene>
    <name evidence="1" type="ORF">GA0070617_3008</name>
</gene>
<evidence type="ECO:0000313" key="2">
    <source>
        <dbReference type="Proteomes" id="UP000198937"/>
    </source>
</evidence>
<protein>
    <recommendedName>
        <fullName evidence="3">Leucine Rich repeat-containing protein</fullName>
    </recommendedName>
</protein>
<keyword evidence="2" id="KW-1185">Reference proteome</keyword>
<evidence type="ECO:0000313" key="1">
    <source>
        <dbReference type="EMBL" id="SCL55617.1"/>
    </source>
</evidence>
<accession>A0A1C6UNL5</accession>
<dbReference type="AlphaFoldDB" id="A0A1C6UNL5"/>
<proteinExistence type="predicted"/>
<dbReference type="Gene3D" id="3.80.10.10">
    <property type="entry name" value="Ribonuclease Inhibitor"/>
    <property type="match status" value="1"/>
</dbReference>
<dbReference type="OrthoDB" id="9781345at2"/>
<name>A0A1C6UNL5_9ACTN</name>
<dbReference type="SUPFAM" id="SSF52047">
    <property type="entry name" value="RNI-like"/>
    <property type="match status" value="1"/>
</dbReference>
<dbReference type="EMBL" id="FMIA01000002">
    <property type="protein sequence ID" value="SCL55617.1"/>
    <property type="molecule type" value="Genomic_DNA"/>
</dbReference>
<dbReference type="InterPro" id="IPR047722">
    <property type="entry name" value="STM4015-like"/>
</dbReference>
<reference evidence="2" key="1">
    <citation type="submission" date="2016-06" db="EMBL/GenBank/DDBJ databases">
        <authorList>
            <person name="Varghese N."/>
            <person name="Submissions Spin"/>
        </authorList>
    </citation>
    <scope>NUCLEOTIDE SEQUENCE [LARGE SCALE GENOMIC DNA]</scope>
    <source>
        <strain evidence="2">DSM 45577</strain>
    </source>
</reference>
<dbReference type="STRING" id="683228.GA0070617_3008"/>
<organism evidence="1 2">
    <name type="scientific">Micromonospora yangpuensis</name>
    <dbReference type="NCBI Taxonomy" id="683228"/>
    <lineage>
        <taxon>Bacteria</taxon>
        <taxon>Bacillati</taxon>
        <taxon>Actinomycetota</taxon>
        <taxon>Actinomycetes</taxon>
        <taxon>Micromonosporales</taxon>
        <taxon>Micromonosporaceae</taxon>
        <taxon>Micromonospora</taxon>
    </lineage>
</organism>
<dbReference type="RefSeq" id="WP_091437881.1">
    <property type="nucleotide sequence ID" value="NZ_BMMJ01000005.1"/>
</dbReference>
<dbReference type="Proteomes" id="UP000198937">
    <property type="component" value="Unassembled WGS sequence"/>
</dbReference>
<dbReference type="InterPro" id="IPR032675">
    <property type="entry name" value="LRR_dom_sf"/>
</dbReference>
<dbReference type="NCBIfam" id="NF038076">
    <property type="entry name" value="fam_STM4015"/>
    <property type="match status" value="1"/>
</dbReference>
<evidence type="ECO:0008006" key="3">
    <source>
        <dbReference type="Google" id="ProtNLM"/>
    </source>
</evidence>